<feature type="region of interest" description="Disordered" evidence="1">
    <location>
        <begin position="88"/>
        <end position="107"/>
    </location>
</feature>
<evidence type="ECO:0008006" key="4">
    <source>
        <dbReference type="Google" id="ProtNLM"/>
    </source>
</evidence>
<feature type="compositionally biased region" description="Polar residues" evidence="1">
    <location>
        <begin position="125"/>
        <end position="137"/>
    </location>
</feature>
<protein>
    <recommendedName>
        <fullName evidence="4">THAP-type domain-containing protein</fullName>
    </recommendedName>
</protein>
<evidence type="ECO:0000256" key="1">
    <source>
        <dbReference type="SAM" id="MobiDB-lite"/>
    </source>
</evidence>
<organism evidence="2 3">
    <name type="scientific">Hyaloscypha variabilis (strain UAMH 11265 / GT02V1 / F)</name>
    <name type="common">Meliniomyces variabilis</name>
    <dbReference type="NCBI Taxonomy" id="1149755"/>
    <lineage>
        <taxon>Eukaryota</taxon>
        <taxon>Fungi</taxon>
        <taxon>Dikarya</taxon>
        <taxon>Ascomycota</taxon>
        <taxon>Pezizomycotina</taxon>
        <taxon>Leotiomycetes</taxon>
        <taxon>Helotiales</taxon>
        <taxon>Hyaloscyphaceae</taxon>
        <taxon>Hyaloscypha</taxon>
        <taxon>Hyaloscypha variabilis</taxon>
    </lineage>
</organism>
<reference evidence="2 3" key="1">
    <citation type="submission" date="2016-04" db="EMBL/GenBank/DDBJ databases">
        <title>A degradative enzymes factory behind the ericoid mycorrhizal symbiosis.</title>
        <authorList>
            <consortium name="DOE Joint Genome Institute"/>
            <person name="Martino E."/>
            <person name="Morin E."/>
            <person name="Grelet G."/>
            <person name="Kuo A."/>
            <person name="Kohler A."/>
            <person name="Daghino S."/>
            <person name="Barry K."/>
            <person name="Choi C."/>
            <person name="Cichocki N."/>
            <person name="Clum A."/>
            <person name="Copeland A."/>
            <person name="Hainaut M."/>
            <person name="Haridas S."/>
            <person name="Labutti K."/>
            <person name="Lindquist E."/>
            <person name="Lipzen A."/>
            <person name="Khouja H.-R."/>
            <person name="Murat C."/>
            <person name="Ohm R."/>
            <person name="Olson A."/>
            <person name="Spatafora J."/>
            <person name="Veneault-Fourrey C."/>
            <person name="Henrissat B."/>
            <person name="Grigoriev I."/>
            <person name="Martin F."/>
            <person name="Perotto S."/>
        </authorList>
    </citation>
    <scope>NUCLEOTIDE SEQUENCE [LARGE SCALE GENOMIC DNA]</scope>
    <source>
        <strain evidence="2 3">F</strain>
    </source>
</reference>
<gene>
    <name evidence="2" type="ORF">L207DRAFT_24616</name>
</gene>
<name>A0A2J6RMB9_HYAVF</name>
<keyword evidence="3" id="KW-1185">Reference proteome</keyword>
<dbReference type="Proteomes" id="UP000235786">
    <property type="component" value="Unassembled WGS sequence"/>
</dbReference>
<feature type="region of interest" description="Disordered" evidence="1">
    <location>
        <begin position="113"/>
        <end position="158"/>
    </location>
</feature>
<evidence type="ECO:0000313" key="3">
    <source>
        <dbReference type="Proteomes" id="UP000235786"/>
    </source>
</evidence>
<proteinExistence type="predicted"/>
<dbReference type="EMBL" id="KZ613946">
    <property type="protein sequence ID" value="PMD39653.1"/>
    <property type="molecule type" value="Genomic_DNA"/>
</dbReference>
<sequence>MTKRRTTADLARWLAPLRASSCCNAIHRSAASILSSNDARIKNNTHAAKAAHTWRRRARNIFLGRAGDLWQKGAFALCTLHFASGSREVRREQHGGGGPASRGVDLSVQQIPKRLTRGGSPWMRSASTSKGSESWTCPRSLVDLHPPTGDPCRALTPP</sequence>
<dbReference type="AlphaFoldDB" id="A0A2J6RMB9"/>
<evidence type="ECO:0000313" key="2">
    <source>
        <dbReference type="EMBL" id="PMD39653.1"/>
    </source>
</evidence>
<accession>A0A2J6RMB9</accession>